<reference evidence="9" key="2">
    <citation type="submission" date="2023-06" db="EMBL/GenBank/DDBJ databases">
        <authorList>
            <consortium name="Lawrence Berkeley National Laboratory"/>
            <person name="Haridas S."/>
            <person name="Hensen N."/>
            <person name="Bonometti L."/>
            <person name="Westerberg I."/>
            <person name="Brannstrom I.O."/>
            <person name="Guillou S."/>
            <person name="Cros-Aarteil S."/>
            <person name="Calhoun S."/>
            <person name="Kuo A."/>
            <person name="Mondo S."/>
            <person name="Pangilinan J."/>
            <person name="Riley R."/>
            <person name="LaButti K."/>
            <person name="Andreopoulos B."/>
            <person name="Lipzen A."/>
            <person name="Chen C."/>
            <person name="Yanf M."/>
            <person name="Daum C."/>
            <person name="Ng V."/>
            <person name="Clum A."/>
            <person name="Steindorff A."/>
            <person name="Ohm R."/>
            <person name="Martin F."/>
            <person name="Silar P."/>
            <person name="Natvig D."/>
            <person name="Lalanne C."/>
            <person name="Gautier V."/>
            <person name="Ament-velasquez S.L."/>
            <person name="Kruys A."/>
            <person name="Hutchinson M.I."/>
            <person name="Powell A.J."/>
            <person name="Barry K."/>
            <person name="Miller A.N."/>
            <person name="Grigoriev I.V."/>
            <person name="Debuchy R."/>
            <person name="Gladieux P."/>
            <person name="Thoren M.H."/>
            <person name="Johannesson H."/>
        </authorList>
    </citation>
    <scope>NUCLEOTIDE SEQUENCE</scope>
    <source>
        <strain evidence="9">CBS 232.78</strain>
    </source>
</reference>
<dbReference type="InterPro" id="IPR049326">
    <property type="entry name" value="Rhodopsin_dom_fungi"/>
</dbReference>
<dbReference type="PANTHER" id="PTHR33048">
    <property type="entry name" value="PTH11-LIKE INTEGRAL MEMBRANE PROTEIN (AFU_ORTHOLOGUE AFUA_5G11245)"/>
    <property type="match status" value="1"/>
</dbReference>
<dbReference type="InterPro" id="IPR052337">
    <property type="entry name" value="SAT4-like"/>
</dbReference>
<feature type="transmembrane region" description="Helical" evidence="7">
    <location>
        <begin position="102"/>
        <end position="122"/>
    </location>
</feature>
<comment type="subcellular location">
    <subcellularLocation>
        <location evidence="1">Membrane</location>
        <topology evidence="1">Multi-pass membrane protein</topology>
    </subcellularLocation>
</comment>
<dbReference type="Proteomes" id="UP001285441">
    <property type="component" value="Unassembled WGS sequence"/>
</dbReference>
<comment type="caution">
    <text evidence="9">The sequence shown here is derived from an EMBL/GenBank/DDBJ whole genome shotgun (WGS) entry which is preliminary data.</text>
</comment>
<evidence type="ECO:0000313" key="10">
    <source>
        <dbReference type="Proteomes" id="UP001285441"/>
    </source>
</evidence>
<keyword evidence="3 7" id="KW-1133">Transmembrane helix</keyword>
<feature type="transmembrane region" description="Helical" evidence="7">
    <location>
        <begin position="18"/>
        <end position="35"/>
    </location>
</feature>
<accession>A0AAE0NGS8</accession>
<evidence type="ECO:0000256" key="2">
    <source>
        <dbReference type="ARBA" id="ARBA00022692"/>
    </source>
</evidence>
<keyword evidence="2 7" id="KW-0812">Transmembrane</keyword>
<feature type="domain" description="Rhodopsin" evidence="8">
    <location>
        <begin position="35"/>
        <end position="277"/>
    </location>
</feature>
<feature type="region of interest" description="Disordered" evidence="6">
    <location>
        <begin position="305"/>
        <end position="324"/>
    </location>
</feature>
<evidence type="ECO:0000313" key="9">
    <source>
        <dbReference type="EMBL" id="KAK3381238.1"/>
    </source>
</evidence>
<dbReference type="EMBL" id="JAULSW010000005">
    <property type="protein sequence ID" value="KAK3381238.1"/>
    <property type="molecule type" value="Genomic_DNA"/>
</dbReference>
<keyword evidence="10" id="KW-1185">Reference proteome</keyword>
<sequence>MALPPPVSIPWENDGPRILGATIAITSLALITYSARMWVRLVMVRNIGWDDSIMTFAMALVLAGEGVVIASVHYGAGRHLGDIDPPTNIPIAIKINFVSQPIYLIAICVVKLAVGATLLRIASTKFYKTLILSIMGFMTFYTIGCFFTVVLQCTDLRALWDQSVPANCWDQKTLQGLSYTNVALNILTDLLFAVFIPIPMLWNLNVNRRTRISLLGALSLGCFACAAAFIKISSLVNYGKTGDWLWDSRDITIWTVVECNTGIVAGSLPALRPLFKRILGTTLGYGPRSTGKNSGMGYLRQQDTIQSAHRRGTKPSTMSDETSSERAFNAGHAYEMDNKAGKGNPPNKSTTTSTVFAEIDALSSDESVNRTGLADGGLPRQGIKKTTTTTVNYDANTKY</sequence>
<comment type="similarity">
    <text evidence="5">Belongs to the SAT4 family.</text>
</comment>
<dbReference type="PANTHER" id="PTHR33048:SF167">
    <property type="entry name" value="INTEGRAL MEMBRANE PROTEIN"/>
    <property type="match status" value="1"/>
</dbReference>
<evidence type="ECO:0000256" key="3">
    <source>
        <dbReference type="ARBA" id="ARBA00022989"/>
    </source>
</evidence>
<evidence type="ECO:0000256" key="7">
    <source>
        <dbReference type="SAM" id="Phobius"/>
    </source>
</evidence>
<dbReference type="Pfam" id="PF20684">
    <property type="entry name" value="Fung_rhodopsin"/>
    <property type="match status" value="1"/>
</dbReference>
<reference evidence="9" key="1">
    <citation type="journal article" date="2023" name="Mol. Phylogenet. Evol.">
        <title>Genome-scale phylogeny and comparative genomics of the fungal order Sordariales.</title>
        <authorList>
            <person name="Hensen N."/>
            <person name="Bonometti L."/>
            <person name="Westerberg I."/>
            <person name="Brannstrom I.O."/>
            <person name="Guillou S."/>
            <person name="Cros-Aarteil S."/>
            <person name="Calhoun S."/>
            <person name="Haridas S."/>
            <person name="Kuo A."/>
            <person name="Mondo S."/>
            <person name="Pangilinan J."/>
            <person name="Riley R."/>
            <person name="LaButti K."/>
            <person name="Andreopoulos B."/>
            <person name="Lipzen A."/>
            <person name="Chen C."/>
            <person name="Yan M."/>
            <person name="Daum C."/>
            <person name="Ng V."/>
            <person name="Clum A."/>
            <person name="Steindorff A."/>
            <person name="Ohm R.A."/>
            <person name="Martin F."/>
            <person name="Silar P."/>
            <person name="Natvig D.O."/>
            <person name="Lalanne C."/>
            <person name="Gautier V."/>
            <person name="Ament-Velasquez S.L."/>
            <person name="Kruys A."/>
            <person name="Hutchinson M.I."/>
            <person name="Powell A.J."/>
            <person name="Barry K."/>
            <person name="Miller A.N."/>
            <person name="Grigoriev I.V."/>
            <person name="Debuchy R."/>
            <person name="Gladieux P."/>
            <person name="Hiltunen Thoren M."/>
            <person name="Johannesson H."/>
        </authorList>
    </citation>
    <scope>NUCLEOTIDE SEQUENCE</scope>
    <source>
        <strain evidence="9">CBS 232.78</strain>
    </source>
</reference>
<proteinExistence type="inferred from homology"/>
<feature type="transmembrane region" description="Helical" evidence="7">
    <location>
        <begin position="129"/>
        <end position="151"/>
    </location>
</feature>
<feature type="transmembrane region" description="Helical" evidence="7">
    <location>
        <begin position="56"/>
        <end position="76"/>
    </location>
</feature>
<gene>
    <name evidence="9" type="ORF">B0H63DRAFT_198040</name>
</gene>
<evidence type="ECO:0000259" key="8">
    <source>
        <dbReference type="Pfam" id="PF20684"/>
    </source>
</evidence>
<evidence type="ECO:0000256" key="4">
    <source>
        <dbReference type="ARBA" id="ARBA00023136"/>
    </source>
</evidence>
<keyword evidence="4 7" id="KW-0472">Membrane</keyword>
<evidence type="ECO:0000256" key="5">
    <source>
        <dbReference type="ARBA" id="ARBA00038359"/>
    </source>
</evidence>
<dbReference type="AlphaFoldDB" id="A0AAE0NGS8"/>
<organism evidence="9 10">
    <name type="scientific">Podospora didyma</name>
    <dbReference type="NCBI Taxonomy" id="330526"/>
    <lineage>
        <taxon>Eukaryota</taxon>
        <taxon>Fungi</taxon>
        <taxon>Dikarya</taxon>
        <taxon>Ascomycota</taxon>
        <taxon>Pezizomycotina</taxon>
        <taxon>Sordariomycetes</taxon>
        <taxon>Sordariomycetidae</taxon>
        <taxon>Sordariales</taxon>
        <taxon>Podosporaceae</taxon>
        <taxon>Podospora</taxon>
    </lineage>
</organism>
<feature type="transmembrane region" description="Helical" evidence="7">
    <location>
        <begin position="182"/>
        <end position="202"/>
    </location>
</feature>
<name>A0AAE0NGS8_9PEZI</name>
<evidence type="ECO:0000256" key="6">
    <source>
        <dbReference type="SAM" id="MobiDB-lite"/>
    </source>
</evidence>
<evidence type="ECO:0000256" key="1">
    <source>
        <dbReference type="ARBA" id="ARBA00004141"/>
    </source>
</evidence>
<feature type="transmembrane region" description="Helical" evidence="7">
    <location>
        <begin position="214"/>
        <end position="239"/>
    </location>
</feature>
<dbReference type="GO" id="GO:0016020">
    <property type="term" value="C:membrane"/>
    <property type="evidence" value="ECO:0007669"/>
    <property type="project" value="UniProtKB-SubCell"/>
</dbReference>
<protein>
    <recommendedName>
        <fullName evidence="8">Rhodopsin domain-containing protein</fullName>
    </recommendedName>
</protein>